<evidence type="ECO:0000313" key="2">
    <source>
        <dbReference type="EMBL" id="RRT49048.1"/>
    </source>
</evidence>
<feature type="region of interest" description="Disordered" evidence="1">
    <location>
        <begin position="1"/>
        <end position="47"/>
    </location>
</feature>
<reference evidence="2 3" key="1">
    <citation type="journal article" date="2014" name="Agronomy (Basel)">
        <title>A Draft Genome Sequence for Ensete ventricosum, the Drought-Tolerant Tree Against Hunger.</title>
        <authorList>
            <person name="Harrison J."/>
            <person name="Moore K.A."/>
            <person name="Paszkiewicz K."/>
            <person name="Jones T."/>
            <person name="Grant M."/>
            <person name="Ambacheew D."/>
            <person name="Muzemil S."/>
            <person name="Studholme D.J."/>
        </authorList>
    </citation>
    <scope>NUCLEOTIDE SEQUENCE [LARGE SCALE GENOMIC DNA]</scope>
</reference>
<dbReference type="AlphaFoldDB" id="A0A426YBH7"/>
<sequence length="103" mass="11452">MFGGQGSDLSERTTWASRASRDRLGSSLAVVHHPPSNHGSSREEESLGGIFIFQTVREREEEVRLIEREEEEEEGIGSSSNGRIKRIGLGGRGEDLLWREGKS</sequence>
<dbReference type="Proteomes" id="UP000287651">
    <property type="component" value="Unassembled WGS sequence"/>
</dbReference>
<dbReference type="EMBL" id="AMZH03013571">
    <property type="protein sequence ID" value="RRT49048.1"/>
    <property type="molecule type" value="Genomic_DNA"/>
</dbReference>
<accession>A0A426YBH7</accession>
<organism evidence="2 3">
    <name type="scientific">Ensete ventricosum</name>
    <name type="common">Abyssinian banana</name>
    <name type="synonym">Musa ensete</name>
    <dbReference type="NCBI Taxonomy" id="4639"/>
    <lineage>
        <taxon>Eukaryota</taxon>
        <taxon>Viridiplantae</taxon>
        <taxon>Streptophyta</taxon>
        <taxon>Embryophyta</taxon>
        <taxon>Tracheophyta</taxon>
        <taxon>Spermatophyta</taxon>
        <taxon>Magnoliopsida</taxon>
        <taxon>Liliopsida</taxon>
        <taxon>Zingiberales</taxon>
        <taxon>Musaceae</taxon>
        <taxon>Ensete</taxon>
    </lineage>
</organism>
<gene>
    <name evidence="2" type="ORF">B296_00016434</name>
</gene>
<evidence type="ECO:0000256" key="1">
    <source>
        <dbReference type="SAM" id="MobiDB-lite"/>
    </source>
</evidence>
<name>A0A426YBH7_ENSVE</name>
<evidence type="ECO:0000313" key="3">
    <source>
        <dbReference type="Proteomes" id="UP000287651"/>
    </source>
</evidence>
<feature type="region of interest" description="Disordered" evidence="1">
    <location>
        <begin position="66"/>
        <end position="85"/>
    </location>
</feature>
<comment type="caution">
    <text evidence="2">The sequence shown here is derived from an EMBL/GenBank/DDBJ whole genome shotgun (WGS) entry which is preliminary data.</text>
</comment>
<protein>
    <submittedName>
        <fullName evidence="2">Uncharacterized protein</fullName>
    </submittedName>
</protein>
<proteinExistence type="predicted"/>